<dbReference type="SUPFAM" id="SSF48498">
    <property type="entry name" value="Tetracyclin repressor-like, C-terminal domain"/>
    <property type="match status" value="1"/>
</dbReference>
<dbReference type="PRINTS" id="PR00455">
    <property type="entry name" value="HTHTETR"/>
</dbReference>
<evidence type="ECO:0000259" key="3">
    <source>
        <dbReference type="PROSITE" id="PS50977"/>
    </source>
</evidence>
<protein>
    <submittedName>
        <fullName evidence="4">TetR/AcrR family transcriptional regulator</fullName>
    </submittedName>
</protein>
<dbReference type="PANTHER" id="PTHR30055">
    <property type="entry name" value="HTH-TYPE TRANSCRIPTIONAL REGULATOR RUTR"/>
    <property type="match status" value="1"/>
</dbReference>
<dbReference type="SUPFAM" id="SSF46689">
    <property type="entry name" value="Homeodomain-like"/>
    <property type="match status" value="1"/>
</dbReference>
<dbReference type="InterPro" id="IPR009057">
    <property type="entry name" value="Homeodomain-like_sf"/>
</dbReference>
<evidence type="ECO:0000313" key="5">
    <source>
        <dbReference type="Proteomes" id="UP001469365"/>
    </source>
</evidence>
<reference evidence="4 5" key="1">
    <citation type="submission" date="2024-04" db="EMBL/GenBank/DDBJ databases">
        <title>draft genome sequnece of Paenibacillus filicis.</title>
        <authorList>
            <person name="Kim D.-U."/>
        </authorList>
    </citation>
    <scope>NUCLEOTIDE SEQUENCE [LARGE SCALE GENOMIC DNA]</scope>
    <source>
        <strain evidence="4 5">KACC14197</strain>
    </source>
</reference>
<accession>A0ABU9DHT2</accession>
<evidence type="ECO:0000313" key="4">
    <source>
        <dbReference type="EMBL" id="MEK8127831.1"/>
    </source>
</evidence>
<feature type="domain" description="HTH tetR-type" evidence="3">
    <location>
        <begin position="24"/>
        <end position="84"/>
    </location>
</feature>
<evidence type="ECO:0000256" key="2">
    <source>
        <dbReference type="PROSITE-ProRule" id="PRU00335"/>
    </source>
</evidence>
<evidence type="ECO:0000256" key="1">
    <source>
        <dbReference type="ARBA" id="ARBA00023125"/>
    </source>
</evidence>
<dbReference type="Gene3D" id="1.10.357.10">
    <property type="entry name" value="Tetracycline Repressor, domain 2"/>
    <property type="match status" value="1"/>
</dbReference>
<dbReference type="InterPro" id="IPR001647">
    <property type="entry name" value="HTH_TetR"/>
</dbReference>
<sequence length="224" mass="25452">MSETKEPWLGELLRLAEAEDPVKTVKQGKILEAAIEIFSEKGYAATSTSEIAQRAGVAEGTIFRHYKTKKDLLLSIAGPIAAKMVAPFLMREFAKIIDFPYNWVEDFFRSIAKDRLIFARQNAKLIKILLHEVPFHPELLEQLKGMLTHIVFHRIEKVVLHFQAQGQVIEAPPWRIMRSAASLFIGMIVTHVFLVPEHPFDEDEEVERTLDILMHGISPAGRNA</sequence>
<keyword evidence="1 2" id="KW-0238">DNA-binding</keyword>
<organism evidence="4 5">
    <name type="scientific">Paenibacillus filicis</name>
    <dbReference type="NCBI Taxonomy" id="669464"/>
    <lineage>
        <taxon>Bacteria</taxon>
        <taxon>Bacillati</taxon>
        <taxon>Bacillota</taxon>
        <taxon>Bacilli</taxon>
        <taxon>Bacillales</taxon>
        <taxon>Paenibacillaceae</taxon>
        <taxon>Paenibacillus</taxon>
    </lineage>
</organism>
<dbReference type="Proteomes" id="UP001469365">
    <property type="component" value="Unassembled WGS sequence"/>
</dbReference>
<name>A0ABU9DHT2_9BACL</name>
<dbReference type="InterPro" id="IPR050109">
    <property type="entry name" value="HTH-type_TetR-like_transc_reg"/>
</dbReference>
<keyword evidence="5" id="KW-1185">Reference proteome</keyword>
<comment type="caution">
    <text evidence="4">The sequence shown here is derived from an EMBL/GenBank/DDBJ whole genome shotgun (WGS) entry which is preliminary data.</text>
</comment>
<dbReference type="PANTHER" id="PTHR30055:SF222">
    <property type="entry name" value="REGULATORY PROTEIN"/>
    <property type="match status" value="1"/>
</dbReference>
<dbReference type="PROSITE" id="PS50977">
    <property type="entry name" value="HTH_TETR_2"/>
    <property type="match status" value="1"/>
</dbReference>
<dbReference type="Pfam" id="PF00440">
    <property type="entry name" value="TetR_N"/>
    <property type="match status" value="1"/>
</dbReference>
<dbReference type="RefSeq" id="WP_341414877.1">
    <property type="nucleotide sequence ID" value="NZ_JBBPCC010000003.1"/>
</dbReference>
<feature type="DNA-binding region" description="H-T-H motif" evidence="2">
    <location>
        <begin position="47"/>
        <end position="66"/>
    </location>
</feature>
<dbReference type="EMBL" id="JBBPCC010000003">
    <property type="protein sequence ID" value="MEK8127831.1"/>
    <property type="molecule type" value="Genomic_DNA"/>
</dbReference>
<proteinExistence type="predicted"/>
<dbReference type="InterPro" id="IPR036271">
    <property type="entry name" value="Tet_transcr_reg_TetR-rel_C_sf"/>
</dbReference>
<gene>
    <name evidence="4" type="ORF">WMW72_07860</name>
</gene>